<name>A0A8T3AC05_DENNO</name>
<keyword evidence="2" id="KW-1185">Reference proteome</keyword>
<protein>
    <submittedName>
        <fullName evidence="1">Uncharacterized protein</fullName>
    </submittedName>
</protein>
<organism evidence="1 2">
    <name type="scientific">Dendrobium nobile</name>
    <name type="common">Orchid</name>
    <dbReference type="NCBI Taxonomy" id="94219"/>
    <lineage>
        <taxon>Eukaryota</taxon>
        <taxon>Viridiplantae</taxon>
        <taxon>Streptophyta</taxon>
        <taxon>Embryophyta</taxon>
        <taxon>Tracheophyta</taxon>
        <taxon>Spermatophyta</taxon>
        <taxon>Magnoliopsida</taxon>
        <taxon>Liliopsida</taxon>
        <taxon>Asparagales</taxon>
        <taxon>Orchidaceae</taxon>
        <taxon>Epidendroideae</taxon>
        <taxon>Malaxideae</taxon>
        <taxon>Dendrobiinae</taxon>
        <taxon>Dendrobium</taxon>
    </lineage>
</organism>
<reference evidence="1" key="1">
    <citation type="journal article" date="2022" name="Front. Genet.">
        <title>Chromosome-Scale Assembly of the Dendrobium nobile Genome Provides Insights Into the Molecular Mechanism of the Biosynthesis of the Medicinal Active Ingredient of Dendrobium.</title>
        <authorList>
            <person name="Xu Q."/>
            <person name="Niu S.-C."/>
            <person name="Li K.-L."/>
            <person name="Zheng P.-J."/>
            <person name="Zhang X.-J."/>
            <person name="Jia Y."/>
            <person name="Liu Y."/>
            <person name="Niu Y.-X."/>
            <person name="Yu L.-H."/>
            <person name="Chen D.-F."/>
            <person name="Zhang G.-Q."/>
        </authorList>
    </citation>
    <scope>NUCLEOTIDE SEQUENCE</scope>
    <source>
        <tissue evidence="1">Leaf</tissue>
    </source>
</reference>
<dbReference type="AlphaFoldDB" id="A0A8T3AC05"/>
<comment type="caution">
    <text evidence="1">The sequence shown here is derived from an EMBL/GenBank/DDBJ whole genome shotgun (WGS) entry which is preliminary data.</text>
</comment>
<accession>A0A8T3AC05</accession>
<gene>
    <name evidence="1" type="ORF">KFK09_023780</name>
</gene>
<proteinExistence type="predicted"/>
<dbReference type="EMBL" id="JAGYWB010000017">
    <property type="protein sequence ID" value="KAI0493659.1"/>
    <property type="molecule type" value="Genomic_DNA"/>
</dbReference>
<evidence type="ECO:0000313" key="2">
    <source>
        <dbReference type="Proteomes" id="UP000829196"/>
    </source>
</evidence>
<evidence type="ECO:0000313" key="1">
    <source>
        <dbReference type="EMBL" id="KAI0493659.1"/>
    </source>
</evidence>
<sequence>MLFSGTINNIQWYTRNQEQLENNIAEYMQDLVLSHAHVIRRLRFVFNLQSCEKKVDDLSKSPRRMLLDTESMKLLSLLSKTDSSPGRIPLNRNSEFTH</sequence>
<dbReference type="Proteomes" id="UP000829196">
    <property type="component" value="Unassembled WGS sequence"/>
</dbReference>